<comment type="caution">
    <text evidence="1">The sequence shown here is derived from an EMBL/GenBank/DDBJ whole genome shotgun (WGS) entry which is preliminary data.</text>
</comment>
<name>A0ACC0GDV0_9ERIC</name>
<evidence type="ECO:0000313" key="1">
    <source>
        <dbReference type="EMBL" id="KAI7998793.1"/>
    </source>
</evidence>
<organism evidence="1 2">
    <name type="scientific">Camellia lanceoleosa</name>
    <dbReference type="NCBI Taxonomy" id="1840588"/>
    <lineage>
        <taxon>Eukaryota</taxon>
        <taxon>Viridiplantae</taxon>
        <taxon>Streptophyta</taxon>
        <taxon>Embryophyta</taxon>
        <taxon>Tracheophyta</taxon>
        <taxon>Spermatophyta</taxon>
        <taxon>Magnoliopsida</taxon>
        <taxon>eudicotyledons</taxon>
        <taxon>Gunneridae</taxon>
        <taxon>Pentapetalae</taxon>
        <taxon>asterids</taxon>
        <taxon>Ericales</taxon>
        <taxon>Theaceae</taxon>
        <taxon>Camellia</taxon>
    </lineage>
</organism>
<sequence length="157" mass="18170">MVTVEPTFDTAQKPLDTETYISEALRIVEEIAPKSEEKSPESVVVEKEIVEIAKIEITDSLLEEVLIWGVPLFKDNRIDVILLKFLRPRDFKMKDAIAMLRNTILWRKEFNIDALIDEDLGEDLEKVMLMHCFDKETLCVTMCMVSFRTRNGCVSRT</sequence>
<keyword evidence="2" id="KW-1185">Reference proteome</keyword>
<proteinExistence type="predicted"/>
<accession>A0ACC0GDV0</accession>
<dbReference type="Proteomes" id="UP001060215">
    <property type="component" value="Chromosome 10"/>
</dbReference>
<dbReference type="EMBL" id="CM045767">
    <property type="protein sequence ID" value="KAI7998793.1"/>
    <property type="molecule type" value="Genomic_DNA"/>
</dbReference>
<protein>
    <submittedName>
        <fullName evidence="1">Patellin-3</fullName>
    </submittedName>
</protein>
<reference evidence="1 2" key="1">
    <citation type="journal article" date="2022" name="Plant J.">
        <title>Chromosome-level genome of Camellia lanceoleosa provides a valuable resource for understanding genome evolution and self-incompatibility.</title>
        <authorList>
            <person name="Gong W."/>
            <person name="Xiao S."/>
            <person name="Wang L."/>
            <person name="Liao Z."/>
            <person name="Chang Y."/>
            <person name="Mo W."/>
            <person name="Hu G."/>
            <person name="Li W."/>
            <person name="Zhao G."/>
            <person name="Zhu H."/>
            <person name="Hu X."/>
            <person name="Ji K."/>
            <person name="Xiang X."/>
            <person name="Song Q."/>
            <person name="Yuan D."/>
            <person name="Jin S."/>
            <person name="Zhang L."/>
        </authorList>
    </citation>
    <scope>NUCLEOTIDE SEQUENCE [LARGE SCALE GENOMIC DNA]</scope>
    <source>
        <strain evidence="1">SQ_2022a</strain>
    </source>
</reference>
<evidence type="ECO:0000313" key="2">
    <source>
        <dbReference type="Proteomes" id="UP001060215"/>
    </source>
</evidence>
<gene>
    <name evidence="1" type="ORF">LOK49_LG10G00802</name>
</gene>